<evidence type="ECO:0000313" key="4">
    <source>
        <dbReference type="EnsemblMetazoa" id="GAUT030796-PA"/>
    </source>
</evidence>
<dbReference type="AlphaFoldDB" id="A0A1A9VA96"/>
<dbReference type="InterPro" id="IPR000504">
    <property type="entry name" value="RRM_dom"/>
</dbReference>
<sequence>MAGEGDASGDVADVSINSQSATSSDVDMLPCNTNKGNVEFTKEEPDPDTIKMFVGQVPKSWDEPKLRALFEQYGRIHTLNILRDKVTMMSRDLILFIKVLPSVQNLNNNKIWIRAHSER</sequence>
<dbReference type="InterPro" id="IPR012677">
    <property type="entry name" value="Nucleotide-bd_a/b_plait_sf"/>
</dbReference>
<dbReference type="Pfam" id="PF00076">
    <property type="entry name" value="RRM_1"/>
    <property type="match status" value="1"/>
</dbReference>
<evidence type="ECO:0000259" key="3">
    <source>
        <dbReference type="Pfam" id="PF00076"/>
    </source>
</evidence>
<accession>A0A1A9VA96</accession>
<dbReference type="SUPFAM" id="SSF54928">
    <property type="entry name" value="RNA-binding domain, RBD"/>
    <property type="match status" value="1"/>
</dbReference>
<evidence type="ECO:0000256" key="2">
    <source>
        <dbReference type="SAM" id="MobiDB-lite"/>
    </source>
</evidence>
<evidence type="ECO:0000256" key="1">
    <source>
        <dbReference type="ARBA" id="ARBA00022884"/>
    </source>
</evidence>
<dbReference type="VEuPathDB" id="VectorBase:GAUT030796"/>
<dbReference type="EnsemblMetazoa" id="GAUT030796-RA">
    <property type="protein sequence ID" value="GAUT030796-PA"/>
    <property type="gene ID" value="GAUT030796"/>
</dbReference>
<keyword evidence="5" id="KW-1185">Reference proteome</keyword>
<proteinExistence type="predicted"/>
<dbReference type="Proteomes" id="UP000078200">
    <property type="component" value="Unassembled WGS sequence"/>
</dbReference>
<dbReference type="Gene3D" id="3.30.70.330">
    <property type="match status" value="1"/>
</dbReference>
<organism evidence="4 5">
    <name type="scientific">Glossina austeni</name>
    <name type="common">Savannah tsetse fly</name>
    <dbReference type="NCBI Taxonomy" id="7395"/>
    <lineage>
        <taxon>Eukaryota</taxon>
        <taxon>Metazoa</taxon>
        <taxon>Ecdysozoa</taxon>
        <taxon>Arthropoda</taxon>
        <taxon>Hexapoda</taxon>
        <taxon>Insecta</taxon>
        <taxon>Pterygota</taxon>
        <taxon>Neoptera</taxon>
        <taxon>Endopterygota</taxon>
        <taxon>Diptera</taxon>
        <taxon>Brachycera</taxon>
        <taxon>Muscomorpha</taxon>
        <taxon>Hippoboscoidea</taxon>
        <taxon>Glossinidae</taxon>
        <taxon>Glossina</taxon>
    </lineage>
</organism>
<feature type="domain" description="RRM" evidence="3">
    <location>
        <begin position="53"/>
        <end position="91"/>
    </location>
</feature>
<evidence type="ECO:0000313" key="5">
    <source>
        <dbReference type="Proteomes" id="UP000078200"/>
    </source>
</evidence>
<reference evidence="4" key="1">
    <citation type="submission" date="2020-05" db="UniProtKB">
        <authorList>
            <consortium name="EnsemblMetazoa"/>
        </authorList>
    </citation>
    <scope>IDENTIFICATION</scope>
    <source>
        <strain evidence="4">TTRI</strain>
    </source>
</reference>
<protein>
    <recommendedName>
        <fullName evidence="3">RRM domain-containing protein</fullName>
    </recommendedName>
</protein>
<dbReference type="InterPro" id="IPR035979">
    <property type="entry name" value="RBD_domain_sf"/>
</dbReference>
<feature type="region of interest" description="Disordered" evidence="2">
    <location>
        <begin position="1"/>
        <end position="45"/>
    </location>
</feature>
<dbReference type="GO" id="GO:0003723">
    <property type="term" value="F:RNA binding"/>
    <property type="evidence" value="ECO:0007669"/>
    <property type="project" value="UniProtKB-KW"/>
</dbReference>
<name>A0A1A9VA96_GLOAU</name>
<feature type="compositionally biased region" description="Polar residues" evidence="2">
    <location>
        <begin position="15"/>
        <end position="36"/>
    </location>
</feature>
<keyword evidence="1" id="KW-0694">RNA-binding</keyword>